<feature type="transmembrane region" description="Helical" evidence="9">
    <location>
        <begin position="259"/>
        <end position="278"/>
    </location>
</feature>
<dbReference type="RefSeq" id="WP_149294937.1">
    <property type="nucleotide sequence ID" value="NZ_CP043473.1"/>
</dbReference>
<evidence type="ECO:0000256" key="4">
    <source>
        <dbReference type="ARBA" id="ARBA00022692"/>
    </source>
</evidence>
<evidence type="ECO:0000256" key="5">
    <source>
        <dbReference type="ARBA" id="ARBA00022989"/>
    </source>
</evidence>
<feature type="transmembrane region" description="Helical" evidence="9">
    <location>
        <begin position="382"/>
        <end position="399"/>
    </location>
</feature>
<evidence type="ECO:0000256" key="2">
    <source>
        <dbReference type="ARBA" id="ARBA00022448"/>
    </source>
</evidence>
<feature type="transmembrane region" description="Helical" evidence="9">
    <location>
        <begin position="314"/>
        <end position="337"/>
    </location>
</feature>
<feature type="transmembrane region" description="Helical" evidence="9">
    <location>
        <begin position="84"/>
        <end position="105"/>
    </location>
</feature>
<keyword evidence="3" id="KW-1003">Cell membrane</keyword>
<dbReference type="KEGG" id="chrm:FYK34_02685"/>
<feature type="transmembrane region" description="Helical" evidence="9">
    <location>
        <begin position="21"/>
        <end position="44"/>
    </location>
</feature>
<reference evidence="11 12" key="1">
    <citation type="submission" date="2019-08" db="EMBL/GenBank/DDBJ databases">
        <title>Chromobacterium paludis, a novel bacterium isolated from a Maryland marsh pond.</title>
        <authorList>
            <person name="Blackburn M.B."/>
            <person name="Gundersen-Rindal D.E."/>
        </authorList>
    </citation>
    <scope>NUCLEOTIDE SEQUENCE [LARGE SCALE GENOMIC DNA]</scope>
    <source>
        <strain evidence="12">IIBBL 257-1</strain>
    </source>
</reference>
<evidence type="ECO:0000256" key="1">
    <source>
        <dbReference type="ARBA" id="ARBA00004651"/>
    </source>
</evidence>
<protein>
    <recommendedName>
        <fullName evidence="8">Multidrug efflux pump Tap</fullName>
    </recommendedName>
</protein>
<keyword evidence="6 9" id="KW-0472">Membrane</keyword>
<feature type="transmembrane region" description="Helical" evidence="9">
    <location>
        <begin position="290"/>
        <end position="308"/>
    </location>
</feature>
<dbReference type="InterPro" id="IPR011701">
    <property type="entry name" value="MFS"/>
</dbReference>
<name>A0A5C1DCX0_9NEIS</name>
<dbReference type="SUPFAM" id="SSF103473">
    <property type="entry name" value="MFS general substrate transporter"/>
    <property type="match status" value="1"/>
</dbReference>
<evidence type="ECO:0000256" key="3">
    <source>
        <dbReference type="ARBA" id="ARBA00022475"/>
    </source>
</evidence>
<gene>
    <name evidence="11" type="primary">entS</name>
    <name evidence="11" type="ORF">FYK34_02685</name>
</gene>
<dbReference type="NCBIfam" id="NF007792">
    <property type="entry name" value="PRK10489.1"/>
    <property type="match status" value="1"/>
</dbReference>
<evidence type="ECO:0000313" key="12">
    <source>
        <dbReference type="Proteomes" id="UP000322079"/>
    </source>
</evidence>
<comment type="subcellular location">
    <subcellularLocation>
        <location evidence="1">Cell membrane</location>
        <topology evidence="1">Multi-pass membrane protein</topology>
    </subcellularLocation>
</comment>
<dbReference type="GO" id="GO:0005886">
    <property type="term" value="C:plasma membrane"/>
    <property type="evidence" value="ECO:0007669"/>
    <property type="project" value="UniProtKB-SubCell"/>
</dbReference>
<feature type="transmembrane region" description="Helical" evidence="9">
    <location>
        <begin position="217"/>
        <end position="239"/>
    </location>
</feature>
<dbReference type="CDD" id="cd06173">
    <property type="entry name" value="MFS_MefA_like"/>
    <property type="match status" value="1"/>
</dbReference>
<evidence type="ECO:0000313" key="11">
    <source>
        <dbReference type="EMBL" id="QEL54551.1"/>
    </source>
</evidence>
<dbReference type="Gene3D" id="1.20.1250.20">
    <property type="entry name" value="MFS general substrate transporter like domains"/>
    <property type="match status" value="1"/>
</dbReference>
<sequence length="421" mass="43081">MKKNAFLVDFSLLQHNPHFRCIFIARLISVFAFGLLMVAVPVQIHQLTGSPLQVGAAMALDGLGMFAGLMCGGVLADRLDRRKLILLGRASCGLGFLALAANGFLTQPSLLALYAVSAWDGFFSGIGITSLMAAIPAIVGRENLPAAGALAMLTMRLGAVLSPLLGGAVIAAASVNCNYLLAGLGTLLTLIPLTRLPALPPQGGEPSHPLRALGEGFAFLWTDKVVGAAVAAGTLQALLASVRVLYPALAENGFGGGGFAVGLMYSAAPLGAMLGAFASGWVGGLRRPGLVMLTALLASSLALAWLGVARHLAFALLALALLGYFGSIVSLLQFTLVQGRTPDRLLGRVNGLWSAQDVVGDSLGALTMGMLARLLAPLLAGAALGLAVGTAALAMLAGCRQLRGLDNGRQQASPQSAAQQD</sequence>
<dbReference type="Proteomes" id="UP000322079">
    <property type="component" value="Chromosome"/>
</dbReference>
<dbReference type="PANTHER" id="PTHR23513">
    <property type="entry name" value="INTEGRAL MEMBRANE EFFLUX PROTEIN-RELATED"/>
    <property type="match status" value="1"/>
</dbReference>
<evidence type="ECO:0000256" key="8">
    <source>
        <dbReference type="ARBA" id="ARBA00040914"/>
    </source>
</evidence>
<dbReference type="InterPro" id="IPR020846">
    <property type="entry name" value="MFS_dom"/>
</dbReference>
<evidence type="ECO:0000259" key="10">
    <source>
        <dbReference type="PROSITE" id="PS50850"/>
    </source>
</evidence>
<dbReference type="AlphaFoldDB" id="A0A5C1DCX0"/>
<feature type="domain" description="Major facilitator superfamily (MFS) profile" evidence="10">
    <location>
        <begin position="18"/>
        <end position="400"/>
    </location>
</feature>
<accession>A0A5C1DCX0</accession>
<dbReference type="PANTHER" id="PTHR23513:SF9">
    <property type="entry name" value="ENTEROBACTIN EXPORTER ENTS"/>
    <property type="match status" value="1"/>
</dbReference>
<dbReference type="Pfam" id="PF07690">
    <property type="entry name" value="MFS_1"/>
    <property type="match status" value="1"/>
</dbReference>
<keyword evidence="2" id="KW-0813">Transport</keyword>
<feature type="transmembrane region" description="Helical" evidence="9">
    <location>
        <begin position="56"/>
        <end position="77"/>
    </location>
</feature>
<feature type="transmembrane region" description="Helical" evidence="9">
    <location>
        <begin position="147"/>
        <end position="173"/>
    </location>
</feature>
<evidence type="ECO:0000256" key="6">
    <source>
        <dbReference type="ARBA" id="ARBA00023136"/>
    </source>
</evidence>
<proteinExistence type="inferred from homology"/>
<dbReference type="GO" id="GO:0022857">
    <property type="term" value="F:transmembrane transporter activity"/>
    <property type="evidence" value="ECO:0007669"/>
    <property type="project" value="InterPro"/>
</dbReference>
<keyword evidence="4 9" id="KW-0812">Transmembrane</keyword>
<evidence type="ECO:0000256" key="7">
    <source>
        <dbReference type="ARBA" id="ARBA00038075"/>
    </source>
</evidence>
<organism evidence="11 12">
    <name type="scientific">Chromobacterium paludis</name>
    <dbReference type="NCBI Taxonomy" id="2605945"/>
    <lineage>
        <taxon>Bacteria</taxon>
        <taxon>Pseudomonadati</taxon>
        <taxon>Pseudomonadota</taxon>
        <taxon>Betaproteobacteria</taxon>
        <taxon>Neisseriales</taxon>
        <taxon>Chromobacteriaceae</taxon>
        <taxon>Chromobacterium</taxon>
    </lineage>
</organism>
<dbReference type="InterPro" id="IPR036259">
    <property type="entry name" value="MFS_trans_sf"/>
</dbReference>
<comment type="similarity">
    <text evidence="7">Belongs to the major facilitator superfamily. Drug:H(+) antiporter-3 (DHA3) (TC 2.A.1.21) family.</text>
</comment>
<dbReference type="EMBL" id="CP043473">
    <property type="protein sequence ID" value="QEL54551.1"/>
    <property type="molecule type" value="Genomic_DNA"/>
</dbReference>
<keyword evidence="5 9" id="KW-1133">Transmembrane helix</keyword>
<keyword evidence="12" id="KW-1185">Reference proteome</keyword>
<feature type="transmembrane region" description="Helical" evidence="9">
    <location>
        <begin position="111"/>
        <end position="135"/>
    </location>
</feature>
<dbReference type="PROSITE" id="PS50850">
    <property type="entry name" value="MFS"/>
    <property type="match status" value="1"/>
</dbReference>
<evidence type="ECO:0000256" key="9">
    <source>
        <dbReference type="SAM" id="Phobius"/>
    </source>
</evidence>